<reference evidence="3" key="1">
    <citation type="journal article" date="2019" name="Int. J. Syst. Evol. Microbiol.">
        <title>The Global Catalogue of Microorganisms (GCM) 10K type strain sequencing project: providing services to taxonomists for standard genome sequencing and annotation.</title>
        <authorList>
            <consortium name="The Broad Institute Genomics Platform"/>
            <consortium name="The Broad Institute Genome Sequencing Center for Infectious Disease"/>
            <person name="Wu L."/>
            <person name="Ma J."/>
        </authorList>
    </citation>
    <scope>NUCLEOTIDE SEQUENCE [LARGE SCALE GENOMIC DNA]</scope>
    <source>
        <strain evidence="3">JCM 17738</strain>
    </source>
</reference>
<protein>
    <submittedName>
        <fullName evidence="2">Uncharacterized protein</fullName>
    </submittedName>
</protein>
<feature type="transmembrane region" description="Helical" evidence="1">
    <location>
        <begin position="112"/>
        <end position="131"/>
    </location>
</feature>
<evidence type="ECO:0000313" key="3">
    <source>
        <dbReference type="Proteomes" id="UP001500390"/>
    </source>
</evidence>
<keyword evidence="1" id="KW-1133">Transmembrane helix</keyword>
<accession>A0ABP8JTV8</accession>
<evidence type="ECO:0000313" key="2">
    <source>
        <dbReference type="EMBL" id="GAA4395899.1"/>
    </source>
</evidence>
<feature type="transmembrane region" description="Helical" evidence="1">
    <location>
        <begin position="49"/>
        <end position="66"/>
    </location>
</feature>
<gene>
    <name evidence="2" type="ORF">GCM10023153_18330</name>
</gene>
<feature type="transmembrane region" description="Helical" evidence="1">
    <location>
        <begin position="72"/>
        <end position="91"/>
    </location>
</feature>
<dbReference type="EMBL" id="BAABFX010000026">
    <property type="protein sequence ID" value="GAA4395899.1"/>
    <property type="molecule type" value="Genomic_DNA"/>
</dbReference>
<name>A0ABP8JTV8_9MICO</name>
<keyword evidence="3" id="KW-1185">Reference proteome</keyword>
<dbReference type="Proteomes" id="UP001500390">
    <property type="component" value="Unassembled WGS sequence"/>
</dbReference>
<feature type="transmembrane region" description="Helical" evidence="1">
    <location>
        <begin position="137"/>
        <end position="156"/>
    </location>
</feature>
<evidence type="ECO:0000256" key="1">
    <source>
        <dbReference type="SAM" id="Phobius"/>
    </source>
</evidence>
<keyword evidence="1" id="KW-0472">Membrane</keyword>
<keyword evidence="1" id="KW-0812">Transmembrane</keyword>
<comment type="caution">
    <text evidence="2">The sequence shown here is derived from an EMBL/GenBank/DDBJ whole genome shotgun (WGS) entry which is preliminary data.</text>
</comment>
<organism evidence="2 3">
    <name type="scientific">Ornithinibacter aureus</name>
    <dbReference type="NCBI Taxonomy" id="622664"/>
    <lineage>
        <taxon>Bacteria</taxon>
        <taxon>Bacillati</taxon>
        <taxon>Actinomycetota</taxon>
        <taxon>Actinomycetes</taxon>
        <taxon>Micrococcales</taxon>
        <taxon>Intrasporangiaceae</taxon>
        <taxon>Ornithinibacter</taxon>
    </lineage>
</organism>
<proteinExistence type="predicted"/>
<sequence>MWAAWGLLVVVLDLPLFGWDVLPDIVGYLWLVVGLGGATHMAFVRARAAAAAGVPVALVTGTPLFVGQDGIIWGAVFIEILLTVLILHQLATAISDLAPDGDQDARRWARGIRIGAPAAGLIRLIGLVGLATSLGALYALGYLGLVAVGIVTVVLMHRVNRAGWLDLAPPDPA</sequence>